<dbReference type="AlphaFoldDB" id="A0A4U1D1P6"/>
<evidence type="ECO:0000313" key="2">
    <source>
        <dbReference type="Proteomes" id="UP000307756"/>
    </source>
</evidence>
<dbReference type="RefSeq" id="WP_136833428.1">
    <property type="nucleotide sequence ID" value="NZ_SWBM01000007.1"/>
</dbReference>
<evidence type="ECO:0000313" key="1">
    <source>
        <dbReference type="EMBL" id="TKC14956.1"/>
    </source>
</evidence>
<organism evidence="1 2">
    <name type="scientific">Robertmurraya kyonggiensis</name>
    <dbReference type="NCBI Taxonomy" id="1037680"/>
    <lineage>
        <taxon>Bacteria</taxon>
        <taxon>Bacillati</taxon>
        <taxon>Bacillota</taxon>
        <taxon>Bacilli</taxon>
        <taxon>Bacillales</taxon>
        <taxon>Bacillaceae</taxon>
        <taxon>Robertmurraya</taxon>
    </lineage>
</organism>
<reference evidence="1 2" key="1">
    <citation type="journal article" date="2011" name="J. Microbiol.">
        <title>Bacillus kyonggiensis sp. nov., isolated from soil of a lettuce field.</title>
        <authorList>
            <person name="Dong K."/>
            <person name="Lee S."/>
        </authorList>
    </citation>
    <scope>NUCLEOTIDE SEQUENCE [LARGE SCALE GENOMIC DNA]</scope>
    <source>
        <strain evidence="1 2">NB22</strain>
    </source>
</reference>
<gene>
    <name evidence="1" type="ORF">FA727_20855</name>
</gene>
<keyword evidence="2" id="KW-1185">Reference proteome</keyword>
<name>A0A4U1D1P6_9BACI</name>
<protein>
    <submittedName>
        <fullName evidence="1">Uncharacterized protein</fullName>
    </submittedName>
</protein>
<proteinExistence type="predicted"/>
<dbReference type="OrthoDB" id="1432909at2"/>
<sequence length="143" mass="15990">MSDYITLKPYMYDSYVPEGFKTAEGITSVPEEAISYDVSLTYQIIDNELFLHLAPNKKWLEDSNRVYPITIDPTIVRIQSSDDVEDPNIRRGFPTQTGGNDLEIGGGASSGNVIRSLLKFDLSAIPVNASIESSSLNLWFFIY</sequence>
<dbReference type="Proteomes" id="UP000307756">
    <property type="component" value="Unassembled WGS sequence"/>
</dbReference>
<comment type="caution">
    <text evidence="1">The sequence shown here is derived from an EMBL/GenBank/DDBJ whole genome shotgun (WGS) entry which is preliminary data.</text>
</comment>
<accession>A0A4U1D1P6</accession>
<dbReference type="EMBL" id="SWBM01000007">
    <property type="protein sequence ID" value="TKC14956.1"/>
    <property type="molecule type" value="Genomic_DNA"/>
</dbReference>